<evidence type="ECO:0000313" key="3">
    <source>
        <dbReference type="EMBL" id="RGS42231.1"/>
    </source>
</evidence>
<keyword evidence="3" id="KW-0969">Cilium</keyword>
<comment type="caution">
    <text evidence="3">The sequence shown here is derived from an EMBL/GenBank/DDBJ whole genome shotgun (WGS) entry which is preliminary data.</text>
</comment>
<protein>
    <submittedName>
        <fullName evidence="3">Flagellar brake protein</fullName>
    </submittedName>
</protein>
<evidence type="ECO:0000259" key="2">
    <source>
        <dbReference type="Pfam" id="PF12945"/>
    </source>
</evidence>
<dbReference type="Gene3D" id="2.40.10.220">
    <property type="entry name" value="predicted glycosyltransferase like domains"/>
    <property type="match status" value="1"/>
</dbReference>
<gene>
    <name evidence="3" type="ORF">DWX93_02550</name>
</gene>
<dbReference type="GO" id="GO:0035438">
    <property type="term" value="F:cyclic-di-GMP binding"/>
    <property type="evidence" value="ECO:0007669"/>
    <property type="project" value="InterPro"/>
</dbReference>
<dbReference type="Pfam" id="PF12945">
    <property type="entry name" value="PilZNR"/>
    <property type="match status" value="1"/>
</dbReference>
<evidence type="ECO:0000259" key="1">
    <source>
        <dbReference type="Pfam" id="PF07238"/>
    </source>
</evidence>
<dbReference type="InterPro" id="IPR009926">
    <property type="entry name" value="T3SS_YcgR_PilZN"/>
</dbReference>
<name>A0A395VAA4_9FIRM</name>
<proteinExistence type="predicted"/>
<reference evidence="3 4" key="1">
    <citation type="submission" date="2018-08" db="EMBL/GenBank/DDBJ databases">
        <title>A genome reference for cultivated species of the human gut microbiota.</title>
        <authorList>
            <person name="Zou Y."/>
            <person name="Xue W."/>
            <person name="Luo G."/>
        </authorList>
    </citation>
    <scope>NUCLEOTIDE SEQUENCE [LARGE SCALE GENOMIC DNA]</scope>
    <source>
        <strain evidence="3 4">AF22-12AC</strain>
    </source>
</reference>
<feature type="domain" description="PilZ" evidence="1">
    <location>
        <begin position="148"/>
        <end position="239"/>
    </location>
</feature>
<dbReference type="Proteomes" id="UP000266172">
    <property type="component" value="Unassembled WGS sequence"/>
</dbReference>
<feature type="domain" description="Type III secretion system flagellar brake protein YcgR PilZN" evidence="2">
    <location>
        <begin position="8"/>
        <end position="99"/>
    </location>
</feature>
<accession>A0A395VAA4</accession>
<organism evidence="3 4">
    <name type="scientific">Roseburia hominis</name>
    <dbReference type="NCBI Taxonomy" id="301301"/>
    <lineage>
        <taxon>Bacteria</taxon>
        <taxon>Bacillati</taxon>
        <taxon>Bacillota</taxon>
        <taxon>Clostridia</taxon>
        <taxon>Lachnospirales</taxon>
        <taxon>Lachnospiraceae</taxon>
        <taxon>Roseburia</taxon>
    </lineage>
</organism>
<dbReference type="Pfam" id="PF07238">
    <property type="entry name" value="PilZ"/>
    <property type="match status" value="1"/>
</dbReference>
<keyword evidence="3" id="KW-0966">Cell projection</keyword>
<sequence length="250" mass="29538">MTIAEIIQPGDKVDISFVQNVERAKKDQSMPKIYKSQVLDLKENGNLEISMPVERGKLVLLPLGIRMEFIFFSKGTLYRAVGQVRERYKRENVYMLEIELKSQISKYQRREFFRFPCIMDMNYYTIEEQEAALKTGEALFIELQEAEEKSRDREYAGRIVDLSGGGIRFRTDQKLRENQYVLFEIHLQNENLDKQYYIIGTIISCIKTEKTPETPYEARAKFLITDSSVREEIIRFIFEEERKARQRGRA</sequence>
<dbReference type="EMBL" id="QRVL01000001">
    <property type="protein sequence ID" value="RGS42231.1"/>
    <property type="molecule type" value="Genomic_DNA"/>
</dbReference>
<dbReference type="AlphaFoldDB" id="A0A395VAA4"/>
<evidence type="ECO:0000313" key="4">
    <source>
        <dbReference type="Proteomes" id="UP000266172"/>
    </source>
</evidence>
<keyword evidence="3" id="KW-0282">Flagellum</keyword>
<dbReference type="InterPro" id="IPR009875">
    <property type="entry name" value="PilZ_domain"/>
</dbReference>